<dbReference type="PROSITE" id="PS51387">
    <property type="entry name" value="FAD_PCMH"/>
    <property type="match status" value="1"/>
</dbReference>
<feature type="domain" description="FAD-binding PCMH-type" evidence="1">
    <location>
        <begin position="1"/>
        <end position="131"/>
    </location>
</feature>
<name>A0A382K545_9ZZZZ</name>
<dbReference type="InterPro" id="IPR036318">
    <property type="entry name" value="FAD-bd_PCMH-like_sf"/>
</dbReference>
<dbReference type="GO" id="GO:0071949">
    <property type="term" value="F:FAD binding"/>
    <property type="evidence" value="ECO:0007669"/>
    <property type="project" value="InterPro"/>
</dbReference>
<dbReference type="Pfam" id="PF01565">
    <property type="entry name" value="FAD_binding_4"/>
    <property type="match status" value="1"/>
</dbReference>
<dbReference type="InterPro" id="IPR016169">
    <property type="entry name" value="FAD-bd_PCMH_sub2"/>
</dbReference>
<dbReference type="InterPro" id="IPR006094">
    <property type="entry name" value="Oxid_FAD_bind_N"/>
</dbReference>
<gene>
    <name evidence="2" type="ORF">METZ01_LOCUS271051</name>
</gene>
<organism evidence="2">
    <name type="scientific">marine metagenome</name>
    <dbReference type="NCBI Taxonomy" id="408172"/>
    <lineage>
        <taxon>unclassified sequences</taxon>
        <taxon>metagenomes</taxon>
        <taxon>ecological metagenomes</taxon>
    </lineage>
</organism>
<dbReference type="Gene3D" id="3.30.465.10">
    <property type="match status" value="1"/>
</dbReference>
<dbReference type="AlphaFoldDB" id="A0A382K545"/>
<proteinExistence type="predicted"/>
<dbReference type="InterPro" id="IPR016166">
    <property type="entry name" value="FAD-bd_PCMH"/>
</dbReference>
<evidence type="ECO:0000259" key="1">
    <source>
        <dbReference type="PROSITE" id="PS51387"/>
    </source>
</evidence>
<reference evidence="2" key="1">
    <citation type="submission" date="2018-05" db="EMBL/GenBank/DDBJ databases">
        <authorList>
            <person name="Lanie J.A."/>
            <person name="Ng W.-L."/>
            <person name="Kazmierczak K.M."/>
            <person name="Andrzejewski T.M."/>
            <person name="Davidsen T.M."/>
            <person name="Wayne K.J."/>
            <person name="Tettelin H."/>
            <person name="Glass J.I."/>
            <person name="Rusch D."/>
            <person name="Podicherti R."/>
            <person name="Tsui H.-C.T."/>
            <person name="Winkler M.E."/>
        </authorList>
    </citation>
    <scope>NUCLEOTIDE SEQUENCE</scope>
</reference>
<dbReference type="PANTHER" id="PTHR11748:SF103">
    <property type="entry name" value="GLYCOLATE OXIDASE SUBUNIT GLCE"/>
    <property type="match status" value="1"/>
</dbReference>
<sequence>MNGIIEYLPEELYIKVKACTPIEEIEKILKEHNQQLAFEPLDFGFIISGKSRKGTAAGCVSCNFSGSRRFKVGSVRDHILGFRGINGKGEIIKSGGTVVKNVTGYDLSKLVSGSFGTLVVLTEITFKVLPLKASSSTLTIHDLEKKNIVQLFNKISGSSNEVSGSVFLPLEPENNKFQKNREDVFKFNDLKYEGNFLAIRMEGSKKSIEERKNDLFQELELKKKKFSELD</sequence>
<evidence type="ECO:0000313" key="2">
    <source>
        <dbReference type="EMBL" id="SVC18197.1"/>
    </source>
</evidence>
<accession>A0A382K545</accession>
<dbReference type="SUPFAM" id="SSF56176">
    <property type="entry name" value="FAD-binding/transporter-associated domain-like"/>
    <property type="match status" value="1"/>
</dbReference>
<protein>
    <recommendedName>
        <fullName evidence="1">FAD-binding PCMH-type domain-containing protein</fullName>
    </recommendedName>
</protein>
<dbReference type="EMBL" id="UINC01077768">
    <property type="protein sequence ID" value="SVC18197.1"/>
    <property type="molecule type" value="Genomic_DNA"/>
</dbReference>
<dbReference type="PANTHER" id="PTHR11748">
    <property type="entry name" value="D-LACTATE DEHYDROGENASE"/>
    <property type="match status" value="1"/>
</dbReference>